<dbReference type="OrthoDB" id="754047at2759"/>
<dbReference type="Gene3D" id="1.20.1250.20">
    <property type="entry name" value="MFS general substrate transporter like domains"/>
    <property type="match status" value="1"/>
</dbReference>
<evidence type="ECO:0000256" key="5">
    <source>
        <dbReference type="ARBA" id="ARBA00022989"/>
    </source>
</evidence>
<keyword evidence="5 7" id="KW-1133">Transmembrane helix</keyword>
<dbReference type="InterPro" id="IPR039309">
    <property type="entry name" value="BT1"/>
</dbReference>
<dbReference type="GeneID" id="24127731"/>
<evidence type="ECO:0000313" key="8">
    <source>
        <dbReference type="EMBL" id="KDO30141.1"/>
    </source>
</evidence>
<keyword evidence="9" id="KW-1185">Reference proteome</keyword>
<proteinExistence type="inferred from homology"/>
<evidence type="ECO:0008006" key="10">
    <source>
        <dbReference type="Google" id="ProtNLM"/>
    </source>
</evidence>
<dbReference type="AlphaFoldDB" id="A0A067CUE2"/>
<dbReference type="VEuPathDB" id="FungiDB:SPRG_05333"/>
<dbReference type="GO" id="GO:0016020">
    <property type="term" value="C:membrane"/>
    <property type="evidence" value="ECO:0007669"/>
    <property type="project" value="UniProtKB-SubCell"/>
</dbReference>
<comment type="subcellular location">
    <subcellularLocation>
        <location evidence="1">Membrane</location>
        <topology evidence="1">Multi-pass membrane protein</topology>
    </subcellularLocation>
</comment>
<organism evidence="8 9">
    <name type="scientific">Saprolegnia parasitica (strain CBS 223.65)</name>
    <dbReference type="NCBI Taxonomy" id="695850"/>
    <lineage>
        <taxon>Eukaryota</taxon>
        <taxon>Sar</taxon>
        <taxon>Stramenopiles</taxon>
        <taxon>Oomycota</taxon>
        <taxon>Saprolegniomycetes</taxon>
        <taxon>Saprolegniales</taxon>
        <taxon>Saprolegniaceae</taxon>
        <taxon>Saprolegnia</taxon>
    </lineage>
</organism>
<reference evidence="8 9" key="1">
    <citation type="journal article" date="2013" name="PLoS Genet.">
        <title>Distinctive expansion of potential virulence genes in the genome of the oomycete fish pathogen Saprolegnia parasitica.</title>
        <authorList>
            <person name="Jiang R.H."/>
            <person name="de Bruijn I."/>
            <person name="Haas B.J."/>
            <person name="Belmonte R."/>
            <person name="Lobach L."/>
            <person name="Christie J."/>
            <person name="van den Ackerveken G."/>
            <person name="Bottin A."/>
            <person name="Bulone V."/>
            <person name="Diaz-Moreno S.M."/>
            <person name="Dumas B."/>
            <person name="Fan L."/>
            <person name="Gaulin E."/>
            <person name="Govers F."/>
            <person name="Grenville-Briggs L.J."/>
            <person name="Horner N.R."/>
            <person name="Levin J.Z."/>
            <person name="Mammella M."/>
            <person name="Meijer H.J."/>
            <person name="Morris P."/>
            <person name="Nusbaum C."/>
            <person name="Oome S."/>
            <person name="Phillips A.J."/>
            <person name="van Rooyen D."/>
            <person name="Rzeszutek E."/>
            <person name="Saraiva M."/>
            <person name="Secombes C.J."/>
            <person name="Seidl M.F."/>
            <person name="Snel B."/>
            <person name="Stassen J.H."/>
            <person name="Sykes S."/>
            <person name="Tripathy S."/>
            <person name="van den Berg H."/>
            <person name="Vega-Arreguin J.C."/>
            <person name="Wawra S."/>
            <person name="Young S.K."/>
            <person name="Zeng Q."/>
            <person name="Dieguez-Uribeondo J."/>
            <person name="Russ C."/>
            <person name="Tyler B.M."/>
            <person name="van West P."/>
        </authorList>
    </citation>
    <scope>NUCLEOTIDE SEQUENCE [LARGE SCALE GENOMIC DNA]</scope>
    <source>
        <strain evidence="8 9">CBS 223.65</strain>
    </source>
</reference>
<keyword evidence="4 7" id="KW-0812">Transmembrane</keyword>
<dbReference type="PANTHER" id="PTHR31585">
    <property type="entry name" value="FOLATE-BIOPTERIN TRANSPORTER 1, CHLOROPLASTIC"/>
    <property type="match status" value="1"/>
</dbReference>
<evidence type="ECO:0000256" key="2">
    <source>
        <dbReference type="ARBA" id="ARBA00007015"/>
    </source>
</evidence>
<evidence type="ECO:0000256" key="4">
    <source>
        <dbReference type="ARBA" id="ARBA00022692"/>
    </source>
</evidence>
<feature type="transmembrane region" description="Helical" evidence="7">
    <location>
        <begin position="251"/>
        <end position="270"/>
    </location>
</feature>
<keyword evidence="3" id="KW-0813">Transport</keyword>
<feature type="transmembrane region" description="Helical" evidence="7">
    <location>
        <begin position="475"/>
        <end position="499"/>
    </location>
</feature>
<dbReference type="SUPFAM" id="SSF103473">
    <property type="entry name" value="MFS general substrate transporter"/>
    <property type="match status" value="1"/>
</dbReference>
<evidence type="ECO:0000256" key="3">
    <source>
        <dbReference type="ARBA" id="ARBA00022448"/>
    </source>
</evidence>
<sequence length="511" mass="56355">MEDDWATEYHVHVDVLVPTSPSLKAKAKVAPRPESIWAPKSIAIPLNYICIGILITLPNAYIEYFPRQLQASDAQLSTISVVRNLPWMFKVLYGVLADVYPIRGLRFKPYMVLGYLIASLFHGILALCTSSLSVVSFTLLLFGAMLGLIMTDVMADALLTSRAMHEPPSQRGQVQSTIYMIRFLTEMVGYWAGSILSNLETWGWGLSMSGCFGLLALLPFVLAIPSIYVLDEPLVAQVLTVHEQLQGIWKMLQLRATWQPLSFLVLYHTLHTYNAAWGNFLTVAYNFNAFQYGSMAAIGSSVGFAGVYIYRRYLLAGGHWRFVYAFASVVIAFFSVCNLLLVFRINESLGIPPYWFALGDTAVQKFAVGLQYLPSAIMFVRVCPEGQEAVAFALLTGFSNMSGGFASTISNALLGLWPVQLEDMVGGNYDGVWKLTLLTSLIRLGALPFIPWLVPNSVDELDAWKSPHMASRKAGTVIIAVYLFGFVWVIATSLLAIIAPCHRLVGGAGCP</sequence>
<feature type="transmembrane region" description="Helical" evidence="7">
    <location>
        <begin position="322"/>
        <end position="343"/>
    </location>
</feature>
<evidence type="ECO:0000256" key="1">
    <source>
        <dbReference type="ARBA" id="ARBA00004141"/>
    </source>
</evidence>
<dbReference type="EMBL" id="KK583203">
    <property type="protein sequence ID" value="KDO30141.1"/>
    <property type="molecule type" value="Genomic_DNA"/>
</dbReference>
<dbReference type="Proteomes" id="UP000030745">
    <property type="component" value="Unassembled WGS sequence"/>
</dbReference>
<accession>A0A067CUE2</accession>
<feature type="transmembrane region" description="Helical" evidence="7">
    <location>
        <begin position="139"/>
        <end position="159"/>
    </location>
</feature>
<evidence type="ECO:0000313" key="9">
    <source>
        <dbReference type="Proteomes" id="UP000030745"/>
    </source>
</evidence>
<dbReference type="RefSeq" id="XP_012199319.1">
    <property type="nucleotide sequence ID" value="XM_012343929.1"/>
</dbReference>
<feature type="transmembrane region" description="Helical" evidence="7">
    <location>
        <begin position="202"/>
        <end position="230"/>
    </location>
</feature>
<keyword evidence="6 7" id="KW-0472">Membrane</keyword>
<feature type="transmembrane region" description="Helical" evidence="7">
    <location>
        <begin position="42"/>
        <end position="62"/>
    </location>
</feature>
<protein>
    <recommendedName>
        <fullName evidence="10">Major facilitator superfamily (MFS) profile domain-containing protein</fullName>
    </recommendedName>
</protein>
<dbReference type="OMA" id="HIWPVEL"/>
<dbReference type="STRING" id="695850.A0A067CUE2"/>
<dbReference type="PANTHER" id="PTHR31585:SF5">
    <property type="entry name" value="RNA-BINDING S4 DOMAIN-CONTAINING PROTEIN"/>
    <property type="match status" value="1"/>
</dbReference>
<feature type="transmembrane region" description="Helical" evidence="7">
    <location>
        <begin position="112"/>
        <end position="133"/>
    </location>
</feature>
<feature type="transmembrane region" description="Helical" evidence="7">
    <location>
        <begin position="290"/>
        <end position="310"/>
    </location>
</feature>
<gene>
    <name evidence="8" type="ORF">SPRG_05333</name>
</gene>
<dbReference type="KEGG" id="spar:SPRG_05333"/>
<evidence type="ECO:0000256" key="7">
    <source>
        <dbReference type="SAM" id="Phobius"/>
    </source>
</evidence>
<evidence type="ECO:0000256" key="6">
    <source>
        <dbReference type="ARBA" id="ARBA00023136"/>
    </source>
</evidence>
<name>A0A067CUE2_SAPPC</name>
<dbReference type="InterPro" id="IPR036259">
    <property type="entry name" value="MFS_trans_sf"/>
</dbReference>
<dbReference type="Pfam" id="PF03092">
    <property type="entry name" value="BT1"/>
    <property type="match status" value="1"/>
</dbReference>
<comment type="similarity">
    <text evidence="2">Belongs to the major facilitator superfamily. Folate-biopterin transporter (TC 2.A.71) family.</text>
</comment>